<dbReference type="AlphaFoldDB" id="A0AA40FA15"/>
<accession>A0AA40FA15</accession>
<evidence type="ECO:0000313" key="3">
    <source>
        <dbReference type="EMBL" id="KAK0753935.1"/>
    </source>
</evidence>
<keyword evidence="2" id="KW-0812">Transmembrane</keyword>
<gene>
    <name evidence="3" type="ORF">B0T18DRAFT_25475</name>
</gene>
<sequence length="342" mass="37243">MAQACAALSKLLLDVPYKSGTSRALHGSLGLDLHVESAGPQIFGENTIYHRRSQHPGNMFSSRNRTALPEDGCNQAGHHLQTHRIEQKEASPMGVVSICNPGHPRMRTTMTPLPLHIAMLLVWVAIWDGVNIILHRTMGKDKKTNDGHAKSSRSSRPPRGPASQAHGHGHPNYDAGHGHPNYDDGYGHQNYDEGHGNAGGLRGNPQHDPFFHVPSQPSTTPRSRPANQEFDSPHGGGELGHAPSASLSSIGSGSTNSQSLYYPSTTTQSQVNLDAESSDLAGQMAHITLDPSYSQQQQQHWGGPLRSPQLPWARRPGTPQVPKPIRPLRTRTTHQRTHQRLG</sequence>
<feature type="transmembrane region" description="Helical" evidence="2">
    <location>
        <begin position="113"/>
        <end position="134"/>
    </location>
</feature>
<comment type="caution">
    <text evidence="3">The sequence shown here is derived from an EMBL/GenBank/DDBJ whole genome shotgun (WGS) entry which is preliminary data.</text>
</comment>
<feature type="compositionally biased region" description="Basic and acidic residues" evidence="1">
    <location>
        <begin position="140"/>
        <end position="149"/>
    </location>
</feature>
<protein>
    <submittedName>
        <fullName evidence="3">Uncharacterized protein</fullName>
    </submittedName>
</protein>
<feature type="region of interest" description="Disordered" evidence="1">
    <location>
        <begin position="291"/>
        <end position="342"/>
    </location>
</feature>
<feature type="compositionally biased region" description="Polar residues" evidence="1">
    <location>
        <begin position="291"/>
        <end position="300"/>
    </location>
</feature>
<organism evidence="3 4">
    <name type="scientific">Schizothecium vesticola</name>
    <dbReference type="NCBI Taxonomy" id="314040"/>
    <lineage>
        <taxon>Eukaryota</taxon>
        <taxon>Fungi</taxon>
        <taxon>Dikarya</taxon>
        <taxon>Ascomycota</taxon>
        <taxon>Pezizomycotina</taxon>
        <taxon>Sordariomycetes</taxon>
        <taxon>Sordariomycetidae</taxon>
        <taxon>Sordariales</taxon>
        <taxon>Schizotheciaceae</taxon>
        <taxon>Schizothecium</taxon>
    </lineage>
</organism>
<keyword evidence="2" id="KW-1133">Transmembrane helix</keyword>
<feature type="compositionally biased region" description="Basic residues" evidence="1">
    <location>
        <begin position="326"/>
        <end position="342"/>
    </location>
</feature>
<keyword evidence="2" id="KW-0472">Membrane</keyword>
<reference evidence="3" key="1">
    <citation type="submission" date="2023-06" db="EMBL/GenBank/DDBJ databases">
        <title>Genome-scale phylogeny and comparative genomics of the fungal order Sordariales.</title>
        <authorList>
            <consortium name="Lawrence Berkeley National Laboratory"/>
            <person name="Hensen N."/>
            <person name="Bonometti L."/>
            <person name="Westerberg I."/>
            <person name="Brannstrom I.O."/>
            <person name="Guillou S."/>
            <person name="Cros-Aarteil S."/>
            <person name="Calhoun S."/>
            <person name="Haridas S."/>
            <person name="Kuo A."/>
            <person name="Mondo S."/>
            <person name="Pangilinan J."/>
            <person name="Riley R."/>
            <person name="LaButti K."/>
            <person name="Andreopoulos B."/>
            <person name="Lipzen A."/>
            <person name="Chen C."/>
            <person name="Yanf M."/>
            <person name="Daum C."/>
            <person name="Ng V."/>
            <person name="Clum A."/>
            <person name="Steindorff A."/>
            <person name="Ohm R."/>
            <person name="Martin F."/>
            <person name="Silar P."/>
            <person name="Natvig D."/>
            <person name="Lalanne C."/>
            <person name="Gautier V."/>
            <person name="Ament-velasquez S.L."/>
            <person name="Kruys A."/>
            <person name="Hutchinson M.I."/>
            <person name="Powell A.J."/>
            <person name="Barry K."/>
            <person name="Miller A.N."/>
            <person name="Grigoriev I.V."/>
            <person name="Debuchy R."/>
            <person name="Gladieux P."/>
            <person name="Thoren M.H."/>
            <person name="Johannesson H."/>
        </authorList>
    </citation>
    <scope>NUCLEOTIDE SEQUENCE</scope>
    <source>
        <strain evidence="3">SMH3187-1</strain>
    </source>
</reference>
<feature type="compositionally biased region" description="Low complexity" evidence="1">
    <location>
        <begin position="214"/>
        <end position="225"/>
    </location>
</feature>
<feature type="compositionally biased region" description="Low complexity" evidence="1">
    <location>
        <begin position="244"/>
        <end position="259"/>
    </location>
</feature>
<feature type="compositionally biased region" description="Basic and acidic residues" evidence="1">
    <location>
        <begin position="176"/>
        <end position="195"/>
    </location>
</feature>
<feature type="compositionally biased region" description="Low complexity" evidence="1">
    <location>
        <begin position="152"/>
        <end position="163"/>
    </location>
</feature>
<dbReference type="EMBL" id="JAUKUD010000001">
    <property type="protein sequence ID" value="KAK0753935.1"/>
    <property type="molecule type" value="Genomic_DNA"/>
</dbReference>
<dbReference type="Proteomes" id="UP001172155">
    <property type="component" value="Unassembled WGS sequence"/>
</dbReference>
<feature type="region of interest" description="Disordered" evidence="1">
    <location>
        <begin position="140"/>
        <end position="262"/>
    </location>
</feature>
<evidence type="ECO:0000256" key="1">
    <source>
        <dbReference type="SAM" id="MobiDB-lite"/>
    </source>
</evidence>
<evidence type="ECO:0000256" key="2">
    <source>
        <dbReference type="SAM" id="Phobius"/>
    </source>
</evidence>
<proteinExistence type="predicted"/>
<name>A0AA40FA15_9PEZI</name>
<evidence type="ECO:0000313" key="4">
    <source>
        <dbReference type="Proteomes" id="UP001172155"/>
    </source>
</evidence>
<keyword evidence="4" id="KW-1185">Reference proteome</keyword>